<keyword evidence="2" id="KW-0472">Membrane</keyword>
<keyword evidence="2" id="KW-1133">Transmembrane helix</keyword>
<keyword evidence="4" id="KW-1185">Reference proteome</keyword>
<proteinExistence type="predicted"/>
<reference evidence="3 4" key="1">
    <citation type="submission" date="2018-08" db="EMBL/GenBank/DDBJ databases">
        <title>Fulvimarina sp. 85, whole genome shotgun sequence.</title>
        <authorList>
            <person name="Tuo L."/>
        </authorList>
    </citation>
    <scope>NUCLEOTIDE SEQUENCE [LARGE SCALE GENOMIC DNA]</scope>
    <source>
        <strain evidence="3 4">85</strain>
    </source>
</reference>
<evidence type="ECO:0000256" key="1">
    <source>
        <dbReference type="SAM" id="MobiDB-lite"/>
    </source>
</evidence>
<dbReference type="OrthoDB" id="7582968at2"/>
<feature type="compositionally biased region" description="Low complexity" evidence="1">
    <location>
        <begin position="64"/>
        <end position="87"/>
    </location>
</feature>
<feature type="region of interest" description="Disordered" evidence="1">
    <location>
        <begin position="36"/>
        <end position="97"/>
    </location>
</feature>
<comment type="caution">
    <text evidence="3">The sequence shown here is derived from an EMBL/GenBank/DDBJ whole genome shotgun (WGS) entry which is preliminary data.</text>
</comment>
<evidence type="ECO:0000313" key="3">
    <source>
        <dbReference type="EMBL" id="RFC62442.1"/>
    </source>
</evidence>
<evidence type="ECO:0000256" key="2">
    <source>
        <dbReference type="SAM" id="Phobius"/>
    </source>
</evidence>
<keyword evidence="2" id="KW-0812">Transmembrane</keyword>
<evidence type="ECO:0000313" key="4">
    <source>
        <dbReference type="Proteomes" id="UP000264310"/>
    </source>
</evidence>
<protein>
    <submittedName>
        <fullName evidence="3">Uncharacterized protein</fullName>
    </submittedName>
</protein>
<accession>A0A371WZQ2</accession>
<dbReference type="EMBL" id="QURL01000007">
    <property type="protein sequence ID" value="RFC62442.1"/>
    <property type="molecule type" value="Genomic_DNA"/>
</dbReference>
<dbReference type="Proteomes" id="UP000264310">
    <property type="component" value="Unassembled WGS sequence"/>
</dbReference>
<feature type="transmembrane region" description="Helical" evidence="2">
    <location>
        <begin position="6"/>
        <end position="25"/>
    </location>
</feature>
<feature type="compositionally biased region" description="Polar residues" evidence="1">
    <location>
        <begin position="88"/>
        <end position="97"/>
    </location>
</feature>
<gene>
    <name evidence="3" type="ORF">DYI37_16590</name>
</gene>
<dbReference type="AlphaFoldDB" id="A0A371WZQ2"/>
<organism evidence="3 4">
    <name type="scientific">Fulvimarina endophytica</name>
    <dbReference type="NCBI Taxonomy" id="2293836"/>
    <lineage>
        <taxon>Bacteria</taxon>
        <taxon>Pseudomonadati</taxon>
        <taxon>Pseudomonadota</taxon>
        <taxon>Alphaproteobacteria</taxon>
        <taxon>Hyphomicrobiales</taxon>
        <taxon>Aurantimonadaceae</taxon>
        <taxon>Fulvimarina</taxon>
    </lineage>
</organism>
<name>A0A371WZQ2_9HYPH</name>
<sequence length="97" mass="9948">MGKAIGAIVAVIVVVVAAYFLFFFVDVDQTQEGELPSVSVEGGQMPEADVQTGDVDVGTEEVTVDVPTVDVTPAPEEGADEPAAGVATDNQQPATNN</sequence>